<dbReference type="EMBL" id="MU274900">
    <property type="protein sequence ID" value="KAI0094248.1"/>
    <property type="molecule type" value="Genomic_DNA"/>
</dbReference>
<reference evidence="1" key="1">
    <citation type="journal article" date="2021" name="Environ. Microbiol.">
        <title>Gene family expansions and transcriptome signatures uncover fungal adaptations to wood decay.</title>
        <authorList>
            <person name="Hage H."/>
            <person name="Miyauchi S."/>
            <person name="Viragh M."/>
            <person name="Drula E."/>
            <person name="Min B."/>
            <person name="Chaduli D."/>
            <person name="Navarro D."/>
            <person name="Favel A."/>
            <person name="Norest M."/>
            <person name="Lesage-Meessen L."/>
            <person name="Balint B."/>
            <person name="Merenyi Z."/>
            <person name="de Eugenio L."/>
            <person name="Morin E."/>
            <person name="Martinez A.T."/>
            <person name="Baldrian P."/>
            <person name="Stursova M."/>
            <person name="Martinez M.J."/>
            <person name="Novotny C."/>
            <person name="Magnuson J.K."/>
            <person name="Spatafora J.W."/>
            <person name="Maurice S."/>
            <person name="Pangilinan J."/>
            <person name="Andreopoulos W."/>
            <person name="LaButti K."/>
            <person name="Hundley H."/>
            <person name="Na H."/>
            <person name="Kuo A."/>
            <person name="Barry K."/>
            <person name="Lipzen A."/>
            <person name="Henrissat B."/>
            <person name="Riley R."/>
            <person name="Ahrendt S."/>
            <person name="Nagy L.G."/>
            <person name="Grigoriev I.V."/>
            <person name="Martin F."/>
            <person name="Rosso M.N."/>
        </authorList>
    </citation>
    <scope>NUCLEOTIDE SEQUENCE</scope>
    <source>
        <strain evidence="1">CBS 384.51</strain>
    </source>
</reference>
<name>A0ACB8UIP5_9APHY</name>
<proteinExistence type="predicted"/>
<organism evidence="1 2">
    <name type="scientific">Irpex rosettiformis</name>
    <dbReference type="NCBI Taxonomy" id="378272"/>
    <lineage>
        <taxon>Eukaryota</taxon>
        <taxon>Fungi</taxon>
        <taxon>Dikarya</taxon>
        <taxon>Basidiomycota</taxon>
        <taxon>Agaricomycotina</taxon>
        <taxon>Agaricomycetes</taxon>
        <taxon>Polyporales</taxon>
        <taxon>Irpicaceae</taxon>
        <taxon>Irpex</taxon>
    </lineage>
</organism>
<gene>
    <name evidence="1" type="ORF">BDY19DRAFT_981804</name>
</gene>
<dbReference type="Proteomes" id="UP001055072">
    <property type="component" value="Unassembled WGS sequence"/>
</dbReference>
<evidence type="ECO:0000313" key="2">
    <source>
        <dbReference type="Proteomes" id="UP001055072"/>
    </source>
</evidence>
<accession>A0ACB8UIP5</accession>
<keyword evidence="2" id="KW-1185">Reference proteome</keyword>
<protein>
    <submittedName>
        <fullName evidence="1">Uncharacterized protein</fullName>
    </submittedName>
</protein>
<sequence>MPPRGSEGYDFTPILTHYVFLFTTLLALVGWFTAFIGQIIANAQFDHNAVGTLWFAIFLQLFLILGVIHTLATDSIAMHRFQLSTFLSVAIVFSVIGVNQSIFSHSSSIDAIAAGWLILAIVNIIWALYFTSEEDSLMLHIFNSMGTGGLTPPGRRRRRTQSVHGMGGNGYGAQGYAAPGALGPMGYDPKPTSFAGPPIGSAASFKAPSVDNRSVNQTSIGPAGSIRGPGSAVGETPAGLASPMMGPGAAGVGAGGGPGNLPNLSGGAIAAPGGAPGSPVGSAGAGDVSAKSEFTLRAKAMYPYQANTEDPNEISFEKNEMLEILDKQGKWWQAKKEDGTIGSAYADHLIYRCHH</sequence>
<evidence type="ECO:0000313" key="1">
    <source>
        <dbReference type="EMBL" id="KAI0094248.1"/>
    </source>
</evidence>
<comment type="caution">
    <text evidence="1">The sequence shown here is derived from an EMBL/GenBank/DDBJ whole genome shotgun (WGS) entry which is preliminary data.</text>
</comment>